<sequence>MKLTVTFALIGGALVFSVGVPGAAKATCPLPAWSSTTPSLNQTHVFCGEISSKGDVKGYHSEVIVPPKAGNTVVSVVGQKSVNGDIFAGYPKFSNGKSKYSTFFPKSCTQAQIIASALYVASTGSPAHDWGVVGLSAPATGGSTYCLNQGAAFPMKVDPKKDKAGQLILNTAFPL</sequence>
<feature type="domain" description="Bacterial EndoU nuclease" evidence="2">
    <location>
        <begin position="42"/>
        <end position="124"/>
    </location>
</feature>
<dbReference type="EMBL" id="NOXS01000034">
    <property type="protein sequence ID" value="OYQ17508.1"/>
    <property type="molecule type" value="Genomic_DNA"/>
</dbReference>
<accession>A0A255XKP3</accession>
<dbReference type="Pfam" id="PF14436">
    <property type="entry name" value="EndoU_bacteria"/>
    <property type="match status" value="1"/>
</dbReference>
<comment type="caution">
    <text evidence="3">The sequence shown here is derived from an EMBL/GenBank/DDBJ whole genome shotgun (WGS) entry which is preliminary data.</text>
</comment>
<evidence type="ECO:0000313" key="4">
    <source>
        <dbReference type="Proteomes" id="UP000216361"/>
    </source>
</evidence>
<evidence type="ECO:0000313" key="3">
    <source>
        <dbReference type="EMBL" id="OYQ17508.1"/>
    </source>
</evidence>
<evidence type="ECO:0000256" key="1">
    <source>
        <dbReference type="SAM" id="SignalP"/>
    </source>
</evidence>
<organism evidence="3 4">
    <name type="scientific">Elstera cyanobacteriorum</name>
    <dbReference type="NCBI Taxonomy" id="2022747"/>
    <lineage>
        <taxon>Bacteria</taxon>
        <taxon>Pseudomonadati</taxon>
        <taxon>Pseudomonadota</taxon>
        <taxon>Alphaproteobacteria</taxon>
        <taxon>Rhodospirillales</taxon>
        <taxon>Rhodospirillaceae</taxon>
        <taxon>Elstera</taxon>
    </lineage>
</organism>
<keyword evidence="4" id="KW-1185">Reference proteome</keyword>
<feature type="signal peptide" evidence="1">
    <location>
        <begin position="1"/>
        <end position="26"/>
    </location>
</feature>
<name>A0A255XKP3_9PROT</name>
<gene>
    <name evidence="3" type="ORF">CHR90_16315</name>
</gene>
<dbReference type="RefSeq" id="WP_094410165.1">
    <property type="nucleotide sequence ID" value="NZ_BMJZ01000005.1"/>
</dbReference>
<dbReference type="GO" id="GO:0004519">
    <property type="term" value="F:endonuclease activity"/>
    <property type="evidence" value="ECO:0007669"/>
    <property type="project" value="InterPro"/>
</dbReference>
<dbReference type="InterPro" id="IPR029501">
    <property type="entry name" value="EndoU_bac"/>
</dbReference>
<feature type="chain" id="PRO_5012265304" description="Bacterial EndoU nuclease domain-containing protein" evidence="1">
    <location>
        <begin position="27"/>
        <end position="175"/>
    </location>
</feature>
<reference evidence="3 4" key="1">
    <citation type="submission" date="2017-07" db="EMBL/GenBank/DDBJ databases">
        <title>Elstera cyanobacteriorum sp. nov., a novel bacterium isolated from cyanobacterial aggregates in a eutrophic lake.</title>
        <authorList>
            <person name="Cai H."/>
        </authorList>
    </citation>
    <scope>NUCLEOTIDE SEQUENCE [LARGE SCALE GENOMIC DNA]</scope>
    <source>
        <strain evidence="3 4">TH019</strain>
    </source>
</reference>
<dbReference type="Proteomes" id="UP000216361">
    <property type="component" value="Unassembled WGS sequence"/>
</dbReference>
<dbReference type="AlphaFoldDB" id="A0A255XKP3"/>
<dbReference type="OrthoDB" id="8478289at2"/>
<keyword evidence="1" id="KW-0732">Signal</keyword>
<protein>
    <recommendedName>
        <fullName evidence="2">Bacterial EndoU nuclease domain-containing protein</fullName>
    </recommendedName>
</protein>
<proteinExistence type="predicted"/>
<evidence type="ECO:0000259" key="2">
    <source>
        <dbReference type="Pfam" id="PF14436"/>
    </source>
</evidence>